<dbReference type="GO" id="GO:0016989">
    <property type="term" value="F:sigma factor antagonist activity"/>
    <property type="evidence" value="ECO:0007669"/>
    <property type="project" value="TreeGrafter"/>
</dbReference>
<evidence type="ECO:0000259" key="1">
    <source>
        <dbReference type="Pfam" id="PF04773"/>
    </source>
</evidence>
<accession>A0A3E4ZS37</accession>
<name>A0A3E4ZS37_9BACT</name>
<dbReference type="InterPro" id="IPR032508">
    <property type="entry name" value="FecR_C"/>
</dbReference>
<dbReference type="PANTHER" id="PTHR30273">
    <property type="entry name" value="PERIPLASMIC SIGNAL SENSOR AND SIGMA FACTOR ACTIVATOR FECR-RELATED"/>
    <property type="match status" value="1"/>
</dbReference>
<evidence type="ECO:0000313" key="3">
    <source>
        <dbReference type="EMBL" id="RHC82433.1"/>
    </source>
</evidence>
<dbReference type="AlphaFoldDB" id="A0A3E4ZS37"/>
<evidence type="ECO:0000259" key="2">
    <source>
        <dbReference type="Pfam" id="PF16344"/>
    </source>
</evidence>
<gene>
    <name evidence="3" type="ORF">DW828_14375</name>
</gene>
<organism evidence="3 4">
    <name type="scientific">Parabacteroides merdae</name>
    <dbReference type="NCBI Taxonomy" id="46503"/>
    <lineage>
        <taxon>Bacteria</taxon>
        <taxon>Pseudomonadati</taxon>
        <taxon>Bacteroidota</taxon>
        <taxon>Bacteroidia</taxon>
        <taxon>Bacteroidales</taxon>
        <taxon>Tannerellaceae</taxon>
        <taxon>Parabacteroides</taxon>
    </lineage>
</organism>
<feature type="domain" description="Protein FecR C-terminal" evidence="2">
    <location>
        <begin position="260"/>
        <end position="324"/>
    </location>
</feature>
<sequence>MTNVNIQTEHIIAYLEGKLSKEDSLAFEKQMLDSPELRKEVGDLRFICDTSQMLYLQEKIDVDNHWKNVSRTMQKNRFRQKIGRYFSYTAAILLIPALISSIYFYQRIYRLENQPIEQVELSSAYGLVSKITLPDGSEVWLNSGSKLHYPKQFVGDHRKVYLSGEAYFKVSSDKKHRFDVALSNGITVSAYGTEFNINAYEDDDEIQATLANGSIEIRNEKKPIPQVLNPGEQAVYNKITDNTKVSDINLYMVTSWKEGKMVFRRTEMAEIAQRLSRHFNVNIILQSKKIFNYKYSATFTTETFEEILQLLEKTAPIKCTMIEPKQASDYSYTRRTVIIEAR</sequence>
<dbReference type="Pfam" id="PF16344">
    <property type="entry name" value="FecR_C"/>
    <property type="match status" value="1"/>
</dbReference>
<dbReference type="PANTHER" id="PTHR30273:SF2">
    <property type="entry name" value="PROTEIN FECR"/>
    <property type="match status" value="1"/>
</dbReference>
<dbReference type="FunFam" id="2.60.120.1440:FF:000001">
    <property type="entry name" value="Putative anti-sigma factor"/>
    <property type="match status" value="1"/>
</dbReference>
<dbReference type="Pfam" id="PF04773">
    <property type="entry name" value="FecR"/>
    <property type="match status" value="1"/>
</dbReference>
<dbReference type="Gene3D" id="2.60.120.1440">
    <property type="match status" value="1"/>
</dbReference>
<evidence type="ECO:0000313" key="4">
    <source>
        <dbReference type="Proteomes" id="UP000286260"/>
    </source>
</evidence>
<dbReference type="EMBL" id="QSII01000021">
    <property type="protein sequence ID" value="RHC82433.1"/>
    <property type="molecule type" value="Genomic_DNA"/>
</dbReference>
<protein>
    <submittedName>
        <fullName evidence="3">DUF4974 domain-containing protein</fullName>
    </submittedName>
</protein>
<dbReference type="PIRSF" id="PIRSF018266">
    <property type="entry name" value="FecR"/>
    <property type="match status" value="1"/>
</dbReference>
<dbReference type="InterPro" id="IPR012373">
    <property type="entry name" value="Ferrdict_sens_TM"/>
</dbReference>
<proteinExistence type="predicted"/>
<feature type="domain" description="FecR protein" evidence="1">
    <location>
        <begin position="129"/>
        <end position="216"/>
    </location>
</feature>
<dbReference type="InterPro" id="IPR006860">
    <property type="entry name" value="FecR"/>
</dbReference>
<reference evidence="3 4" key="1">
    <citation type="submission" date="2018-08" db="EMBL/GenBank/DDBJ databases">
        <title>A genome reference for cultivated species of the human gut microbiota.</title>
        <authorList>
            <person name="Zou Y."/>
            <person name="Xue W."/>
            <person name="Luo G."/>
        </authorList>
    </citation>
    <scope>NUCLEOTIDE SEQUENCE [LARGE SCALE GENOMIC DNA]</scope>
    <source>
        <strain evidence="3 4">AM34-17</strain>
    </source>
</reference>
<comment type="caution">
    <text evidence="3">The sequence shown here is derived from an EMBL/GenBank/DDBJ whole genome shotgun (WGS) entry which is preliminary data.</text>
</comment>
<dbReference type="Gene3D" id="3.55.50.30">
    <property type="match status" value="1"/>
</dbReference>
<dbReference type="Proteomes" id="UP000286260">
    <property type="component" value="Unassembled WGS sequence"/>
</dbReference>
<dbReference type="STRING" id="46503.ERS852463_00853"/>
<dbReference type="RefSeq" id="WP_122115803.1">
    <property type="nucleotide sequence ID" value="NZ_JADMWD010000016.1"/>
</dbReference>